<organism evidence="1">
    <name type="scientific">Paenibacillus sp. BIHB 4019</name>
    <dbReference type="NCBI Taxonomy" id="1870819"/>
    <lineage>
        <taxon>Bacteria</taxon>
        <taxon>Bacillati</taxon>
        <taxon>Bacillota</taxon>
        <taxon>Bacilli</taxon>
        <taxon>Bacillales</taxon>
        <taxon>Paenibacillaceae</taxon>
        <taxon>Paenibacillus</taxon>
    </lineage>
</organism>
<gene>
    <name evidence="1" type="ORF">BBD42_30950</name>
</gene>
<protein>
    <submittedName>
        <fullName evidence="1">Uncharacterized protein</fullName>
    </submittedName>
</protein>
<dbReference type="AlphaFoldDB" id="A0A1B2DRS9"/>
<reference evidence="1" key="1">
    <citation type="submission" date="2016-08" db="EMBL/GenBank/DDBJ databases">
        <title>Complete Genome Seqeunce of Paenibacillus sp. BIHB 4019 from tea rhizoplane.</title>
        <authorList>
            <person name="Thakur R."/>
            <person name="Swarnkar M.K."/>
            <person name="Gulati A."/>
        </authorList>
    </citation>
    <scope>NUCLEOTIDE SEQUENCE [LARGE SCALE GENOMIC DNA]</scope>
    <source>
        <strain evidence="1">BIHB4019</strain>
    </source>
</reference>
<dbReference type="EMBL" id="CP016808">
    <property type="protein sequence ID" value="ANY70423.1"/>
    <property type="molecule type" value="Genomic_DNA"/>
</dbReference>
<dbReference type="RefSeq" id="WP_099521335.1">
    <property type="nucleotide sequence ID" value="NZ_CP016808.1"/>
</dbReference>
<proteinExistence type="predicted"/>
<name>A0A1B2DRS9_9BACL</name>
<accession>A0A1B2DRS9</accession>
<evidence type="ECO:0000313" key="1">
    <source>
        <dbReference type="EMBL" id="ANY70423.1"/>
    </source>
</evidence>
<sequence length="70" mass="7978">MRKQPKLKKSGLKPGEQVVMHSCYEARRPQYADRVWTTCSEPWDLCGSEVIKLEGFSGGFATEFLKRVEG</sequence>